<evidence type="ECO:0000313" key="2">
    <source>
        <dbReference type="Proteomes" id="UP001597011"/>
    </source>
</evidence>
<evidence type="ECO:0000313" key="1">
    <source>
        <dbReference type="EMBL" id="MFD0837070.1"/>
    </source>
</evidence>
<organism evidence="1 2">
    <name type="scientific">Mariniflexile aquimaris</name>
    <dbReference type="NCBI Taxonomy" id="881009"/>
    <lineage>
        <taxon>Bacteria</taxon>
        <taxon>Pseudomonadati</taxon>
        <taxon>Bacteroidota</taxon>
        <taxon>Flavobacteriia</taxon>
        <taxon>Flavobacteriales</taxon>
        <taxon>Flavobacteriaceae</taxon>
        <taxon>Mariniflexile</taxon>
    </lineage>
</organism>
<keyword evidence="2" id="KW-1185">Reference proteome</keyword>
<protein>
    <submittedName>
        <fullName evidence="1">Uncharacterized protein</fullName>
    </submittedName>
</protein>
<dbReference type="RefSeq" id="WP_379943614.1">
    <property type="nucleotide sequence ID" value="NZ_JBHTIB010000015.1"/>
</dbReference>
<name>A0ABW3BVR2_9FLAO</name>
<gene>
    <name evidence="1" type="ORF">ACFQ0I_14920</name>
</gene>
<comment type="caution">
    <text evidence="1">The sequence shown here is derived from an EMBL/GenBank/DDBJ whole genome shotgun (WGS) entry which is preliminary data.</text>
</comment>
<proteinExistence type="predicted"/>
<dbReference type="EMBL" id="JBHTIB010000015">
    <property type="protein sequence ID" value="MFD0837070.1"/>
    <property type="molecule type" value="Genomic_DNA"/>
</dbReference>
<reference evidence="2" key="1">
    <citation type="journal article" date="2019" name="Int. J. Syst. Evol. Microbiol.">
        <title>The Global Catalogue of Microorganisms (GCM) 10K type strain sequencing project: providing services to taxonomists for standard genome sequencing and annotation.</title>
        <authorList>
            <consortium name="The Broad Institute Genomics Platform"/>
            <consortium name="The Broad Institute Genome Sequencing Center for Infectious Disease"/>
            <person name="Wu L."/>
            <person name="Ma J."/>
        </authorList>
    </citation>
    <scope>NUCLEOTIDE SEQUENCE [LARGE SCALE GENOMIC DNA]</scope>
    <source>
        <strain evidence="2">CCUG 60529</strain>
    </source>
</reference>
<accession>A0ABW3BVR2</accession>
<sequence length="63" mass="7410">MDELQLHAFGQHDHLECLKKKYDSLSLDIKGNKKLTESEKKSQLETLTKSFEKEKKEAQNNLY</sequence>
<dbReference type="Proteomes" id="UP001597011">
    <property type="component" value="Unassembled WGS sequence"/>
</dbReference>